<evidence type="ECO:0000313" key="3">
    <source>
        <dbReference type="EMBL" id="CEG50326.1"/>
    </source>
</evidence>
<dbReference type="Proteomes" id="UP000054928">
    <property type="component" value="Unassembled WGS sequence"/>
</dbReference>
<proteinExistence type="predicted"/>
<dbReference type="AlphaFoldDB" id="A0A0P1B8P6"/>
<accession>A0A0P1B8P6</accession>
<feature type="coiled-coil region" evidence="1">
    <location>
        <begin position="115"/>
        <end position="163"/>
    </location>
</feature>
<dbReference type="EMBL" id="CCYD01003101">
    <property type="protein sequence ID" value="CEG50326.1"/>
    <property type="molecule type" value="Genomic_DNA"/>
</dbReference>
<name>A0A0P1B8P6_PLAHL</name>
<feature type="compositionally biased region" description="Polar residues" evidence="2">
    <location>
        <begin position="8"/>
        <end position="24"/>
    </location>
</feature>
<keyword evidence="1" id="KW-0175">Coiled coil</keyword>
<keyword evidence="4" id="KW-1185">Reference proteome</keyword>
<reference evidence="4" key="1">
    <citation type="submission" date="2014-09" db="EMBL/GenBank/DDBJ databases">
        <authorList>
            <person name="Sharma Rahul"/>
            <person name="Thines Marco"/>
        </authorList>
    </citation>
    <scope>NUCLEOTIDE SEQUENCE [LARGE SCALE GENOMIC DNA]</scope>
</reference>
<dbReference type="OMA" id="GSECFDM"/>
<dbReference type="STRING" id="4781.A0A0P1B8P6"/>
<evidence type="ECO:0000256" key="1">
    <source>
        <dbReference type="SAM" id="Coils"/>
    </source>
</evidence>
<dbReference type="PANTHER" id="PTHR38909">
    <property type="entry name" value="G PROTEIN GAMMA DOMAIN-CONTAINING PROTEIN"/>
    <property type="match status" value="1"/>
</dbReference>
<organism evidence="3 4">
    <name type="scientific">Plasmopara halstedii</name>
    <name type="common">Downy mildew of sunflower</name>
    <dbReference type="NCBI Taxonomy" id="4781"/>
    <lineage>
        <taxon>Eukaryota</taxon>
        <taxon>Sar</taxon>
        <taxon>Stramenopiles</taxon>
        <taxon>Oomycota</taxon>
        <taxon>Peronosporomycetes</taxon>
        <taxon>Peronosporales</taxon>
        <taxon>Peronosporaceae</taxon>
        <taxon>Plasmopara</taxon>
    </lineage>
</organism>
<dbReference type="OrthoDB" id="71197at2759"/>
<sequence>MNRFERALSSSSVFNDDPSISGQESEYLDMDMDEEEALRKAARAGIRLLEANTALNEEVIALREQVTLLEREQRNLRALLETRMVELASITEIRKNLMIEASALHNELKAKSVLVTNLLEKEDFLRQQVADAEDAKMLVENHVVELQLELNQLRSDTAKAESAQPNITVANPVATYDSSQTSAFTYADYETLQHRLHVSLEENKAFVLEIKSLRKDVETLRYKVGKLPECMTHIERLEKRNAKLRSANDTLREERMEEQAVLDSLRSMNLVYKKIADSRPFAVDCTCSQQSEITDPQTLGVTVRDVLIEENMNLEAELRELRSSMNLPHNDSNNDQKKALNMVLKRVESSSSNGSAISDTASSCGEPIETANERLSRKVQILTEKYDLSKEMLRHTKVQWCAAIASQKALEECYKSAQAEISQLTRKLDYHLTSDADTKIDDGGNEMASPQGGDEKSKWTEETALFSAPPGDLNSPLIRRLLDYWTTDKVKVMALTDWLHNSIRGTGRATPMRLLNLSSEIAAGFTQLLVPIMRERHGVSVSIYRRDSVHILSDLVLQTNHPCVTKPAHSMVACNDKVVPAHPLHCDKSKKNSPHSVFGSALDSSSALLQGETEFLYG</sequence>
<evidence type="ECO:0000256" key="2">
    <source>
        <dbReference type="SAM" id="MobiDB-lite"/>
    </source>
</evidence>
<protein>
    <submittedName>
        <fullName evidence="3">Uncharacterized protein</fullName>
    </submittedName>
</protein>
<dbReference type="PANTHER" id="PTHR38909:SF1">
    <property type="entry name" value="G PROTEIN GAMMA DOMAIN-CONTAINING PROTEIN"/>
    <property type="match status" value="1"/>
</dbReference>
<dbReference type="GeneID" id="36403100"/>
<feature type="region of interest" description="Disordered" evidence="2">
    <location>
        <begin position="439"/>
        <end position="458"/>
    </location>
</feature>
<feature type="coiled-coil region" evidence="1">
    <location>
        <begin position="32"/>
        <end position="82"/>
    </location>
</feature>
<evidence type="ECO:0000313" key="4">
    <source>
        <dbReference type="Proteomes" id="UP000054928"/>
    </source>
</evidence>
<feature type="coiled-coil region" evidence="1">
    <location>
        <begin position="234"/>
        <end position="268"/>
    </location>
</feature>
<feature type="region of interest" description="Disordered" evidence="2">
    <location>
        <begin position="1"/>
        <end position="26"/>
    </location>
</feature>
<dbReference type="RefSeq" id="XP_024586695.1">
    <property type="nucleotide sequence ID" value="XM_024721614.1"/>
</dbReference>